<evidence type="ECO:0000313" key="1">
    <source>
        <dbReference type="EMBL" id="CAL1296406.1"/>
    </source>
</evidence>
<dbReference type="EMBL" id="CAXIEN010000395">
    <property type="protein sequence ID" value="CAL1296406.1"/>
    <property type="molecule type" value="Genomic_DNA"/>
</dbReference>
<protein>
    <submittedName>
        <fullName evidence="1">Uncharacterized protein</fullName>
    </submittedName>
</protein>
<comment type="caution">
    <text evidence="1">The sequence shown here is derived from an EMBL/GenBank/DDBJ whole genome shotgun (WGS) entry which is preliminary data.</text>
</comment>
<name>A0AAV2BKU7_9ARAC</name>
<accession>A0AAV2BKU7</accession>
<dbReference type="Proteomes" id="UP001497382">
    <property type="component" value="Unassembled WGS sequence"/>
</dbReference>
<dbReference type="AlphaFoldDB" id="A0AAV2BKU7"/>
<organism evidence="1 2">
    <name type="scientific">Larinioides sclopetarius</name>
    <dbReference type="NCBI Taxonomy" id="280406"/>
    <lineage>
        <taxon>Eukaryota</taxon>
        <taxon>Metazoa</taxon>
        <taxon>Ecdysozoa</taxon>
        <taxon>Arthropoda</taxon>
        <taxon>Chelicerata</taxon>
        <taxon>Arachnida</taxon>
        <taxon>Araneae</taxon>
        <taxon>Araneomorphae</taxon>
        <taxon>Entelegynae</taxon>
        <taxon>Araneoidea</taxon>
        <taxon>Araneidae</taxon>
        <taxon>Larinioides</taxon>
    </lineage>
</organism>
<reference evidence="1 2" key="1">
    <citation type="submission" date="2024-04" db="EMBL/GenBank/DDBJ databases">
        <authorList>
            <person name="Rising A."/>
            <person name="Reimegard J."/>
            <person name="Sonavane S."/>
            <person name="Akerstrom W."/>
            <person name="Nylinder S."/>
            <person name="Hedman E."/>
            <person name="Kallberg Y."/>
        </authorList>
    </citation>
    <scope>NUCLEOTIDE SEQUENCE [LARGE SCALE GENOMIC DNA]</scope>
</reference>
<proteinExistence type="predicted"/>
<evidence type="ECO:0000313" key="2">
    <source>
        <dbReference type="Proteomes" id="UP001497382"/>
    </source>
</evidence>
<keyword evidence="2" id="KW-1185">Reference proteome</keyword>
<sequence length="415" mass="46046">MSLQFYFSITEDEKKIFNVKEETLKIAAKDVASAYSPKSLMGGSTFLDYNNPRNRCAYLYKYAAIHTGLVFNYFKEMLDISPTKLVLDYKKDIKICCLGGGPGTDIVGLFKALAASPSFHQKVTQVTVLDLCGGWRNSFKHIISRLKHGKVEGVPASFINSSNFKADLIAVNLLEPLPASIVKVISNADIVCMVKFVSAVIGKQESVSALKVIGHHVKLGASVLFIDNVCDKVSGPVKRISLQCGFSNVLGPLHGTYKYTNTKTKKDIYGCLPCCKTKVSVIGWIKTVSLLTDLNSHENIVPVNSISEDDDSWNTDSDSDNDVSPNMVLRELKSQNNKELFSKTICDKYTQTDENYLSISNGSVNHSFDENEISNLCTLMQALNDLLILMENFEIFKSNRNCCYTPSHCKSHYCV</sequence>
<gene>
    <name evidence="1" type="ORF">LARSCL_LOCUS19770</name>
</gene>